<dbReference type="InterPro" id="IPR000873">
    <property type="entry name" value="AMP-dep_synth/lig_dom"/>
</dbReference>
<comment type="similarity">
    <text evidence="1">Belongs to the ATP-dependent AMP-binding enzyme family.</text>
</comment>
<dbReference type="GO" id="GO:0016874">
    <property type="term" value="F:ligase activity"/>
    <property type="evidence" value="ECO:0007669"/>
    <property type="project" value="UniProtKB-KW"/>
</dbReference>
<dbReference type="FunFam" id="3.30.300.30:FF:000008">
    <property type="entry name" value="2,3-dihydroxybenzoate-AMP ligase"/>
    <property type="match status" value="1"/>
</dbReference>
<sequence>MRFSLTKRAIKIFTPRSQRLYSLTHSSSFSTSDSGGVSDDPEPESWRKTRGLLRCPANFSPLSPITFLERSAKVYRDQTSVWFGSVKHTWFQTYQRCLRLASSLTHLGISPGDVVAVLAPNVPAMLELHFAVPMAGLILCTLNTRLDPSTLSVLLEHSESNILFVDHQFLELAHKALDRLAKSDRSRKAPTIVLISQSNDEEEEDDSSSSNSFDYDYETLVKSGDNEFEVIKPRSEWDPISINYTSGTTSRPKGVVYSHRGAYLNSLATVFLHQMSVSPVYLWTVPMFHCNGWCLIWGVAAQGGTNICLRKVSPKLIFKNIAMHNVTHMGGAPTVLNMIVNSTETEHHKPLPRRVDVMTGGSPPLPMVLAKMEELGFNVSHLYGLTETYGPGTHCVWKQEWDSLCLEERSKLKARQGVQHLGLDGLEVKDPVTMETVPEDGVTMGEVMFRGNTVMSGYFKDLEATRKAFEGGWFHSGDLGVKHQDGYIEIKDRLKDVIISGGENISSVEVERVLCGHEAVLEAAVVARPDDHWGQTPCGFVKVKDGFDEVKPEEVIEFCRDRLPHYMAPKTIVFGELPKTSTGKMASNDARPLPKFGEWDVNDPATADGFTVIFSKAGEDKKTGRSTTKTNSQRKHDGDKPTVKKWLCFTFA</sequence>
<dbReference type="EMBL" id="CACVBM020000666">
    <property type="protein sequence ID" value="CAA7022065.1"/>
    <property type="molecule type" value="Genomic_DNA"/>
</dbReference>
<feature type="domain" description="RIN4 pathogenic type III effector avirulence factor Avr cleavage site" evidence="5">
    <location>
        <begin position="590"/>
        <end position="622"/>
    </location>
</feature>
<dbReference type="NCBIfam" id="NF006020">
    <property type="entry name" value="PRK08162.1"/>
    <property type="match status" value="1"/>
</dbReference>
<evidence type="ECO:0000259" key="6">
    <source>
        <dbReference type="Pfam" id="PF13193"/>
    </source>
</evidence>
<dbReference type="InterPro" id="IPR045851">
    <property type="entry name" value="AMP-bd_C_sf"/>
</dbReference>
<dbReference type="Pfam" id="PF00501">
    <property type="entry name" value="AMP-binding"/>
    <property type="match status" value="1"/>
</dbReference>
<feature type="region of interest" description="Disordered" evidence="3">
    <location>
        <begin position="192"/>
        <end position="213"/>
    </location>
</feature>
<dbReference type="CDD" id="cd12118">
    <property type="entry name" value="ttLC_FACS_AEE21_like"/>
    <property type="match status" value="1"/>
</dbReference>
<dbReference type="InterPro" id="IPR008700">
    <property type="entry name" value="TypeIII_avirulence_cleave"/>
</dbReference>
<organism evidence="7 8">
    <name type="scientific">Microthlaspi erraticum</name>
    <dbReference type="NCBI Taxonomy" id="1685480"/>
    <lineage>
        <taxon>Eukaryota</taxon>
        <taxon>Viridiplantae</taxon>
        <taxon>Streptophyta</taxon>
        <taxon>Embryophyta</taxon>
        <taxon>Tracheophyta</taxon>
        <taxon>Spermatophyta</taxon>
        <taxon>Magnoliopsida</taxon>
        <taxon>eudicotyledons</taxon>
        <taxon>Gunneridae</taxon>
        <taxon>Pentapetalae</taxon>
        <taxon>rosids</taxon>
        <taxon>malvids</taxon>
        <taxon>Brassicales</taxon>
        <taxon>Brassicaceae</taxon>
        <taxon>Coluteocarpeae</taxon>
        <taxon>Microthlaspi</taxon>
    </lineage>
</organism>
<keyword evidence="2" id="KW-0436">Ligase</keyword>
<comment type="caution">
    <text evidence="7">The sequence shown here is derived from an EMBL/GenBank/DDBJ whole genome shotgun (WGS) entry which is preliminary data.</text>
</comment>
<dbReference type="Pfam" id="PF05627">
    <property type="entry name" value="AvrRpt-cleavage"/>
    <property type="match status" value="1"/>
</dbReference>
<dbReference type="FunFam" id="3.40.50.12780:FF:000003">
    <property type="entry name" value="Long-chain-fatty-acid--CoA ligase FadD"/>
    <property type="match status" value="1"/>
</dbReference>
<feature type="domain" description="AMP-binding enzyme C-terminal" evidence="6">
    <location>
        <begin position="509"/>
        <end position="584"/>
    </location>
</feature>
<protein>
    <recommendedName>
        <fullName evidence="9">AMP-dependent synthetase/ligase domain-containing protein</fullName>
    </recommendedName>
</protein>
<reference evidence="7" key="1">
    <citation type="submission" date="2020-01" db="EMBL/GenBank/DDBJ databases">
        <authorList>
            <person name="Mishra B."/>
        </authorList>
    </citation>
    <scope>NUCLEOTIDE SEQUENCE [LARGE SCALE GENOMIC DNA]</scope>
</reference>
<dbReference type="AlphaFoldDB" id="A0A6D2I774"/>
<gene>
    <name evidence="7" type="ORF">MERR_LOCUS9300</name>
</gene>
<evidence type="ECO:0000256" key="1">
    <source>
        <dbReference type="ARBA" id="ARBA00006432"/>
    </source>
</evidence>
<feature type="region of interest" description="Disordered" evidence="3">
    <location>
        <begin position="620"/>
        <end position="640"/>
    </location>
</feature>
<dbReference type="OrthoDB" id="10253115at2759"/>
<evidence type="ECO:0000256" key="3">
    <source>
        <dbReference type="SAM" id="MobiDB-lite"/>
    </source>
</evidence>
<dbReference type="Gene3D" id="3.30.300.30">
    <property type="match status" value="1"/>
</dbReference>
<dbReference type="PROSITE" id="PS00455">
    <property type="entry name" value="AMP_BINDING"/>
    <property type="match status" value="1"/>
</dbReference>
<name>A0A6D2I774_9BRAS</name>
<evidence type="ECO:0000256" key="2">
    <source>
        <dbReference type="ARBA" id="ARBA00022598"/>
    </source>
</evidence>
<dbReference type="PANTHER" id="PTHR43859:SF5">
    <property type="entry name" value="ISOVALERATE--COA LIGASE AAE2"/>
    <property type="match status" value="1"/>
</dbReference>
<evidence type="ECO:0000313" key="7">
    <source>
        <dbReference type="EMBL" id="CAA7022065.1"/>
    </source>
</evidence>
<dbReference type="Gene3D" id="3.40.50.12780">
    <property type="entry name" value="N-terminal domain of ligase-like"/>
    <property type="match status" value="1"/>
</dbReference>
<accession>A0A6D2I774</accession>
<dbReference type="InterPro" id="IPR042099">
    <property type="entry name" value="ANL_N_sf"/>
</dbReference>
<evidence type="ECO:0000259" key="4">
    <source>
        <dbReference type="Pfam" id="PF00501"/>
    </source>
</evidence>
<evidence type="ECO:0000313" key="8">
    <source>
        <dbReference type="Proteomes" id="UP000467841"/>
    </source>
</evidence>
<keyword evidence="8" id="KW-1185">Reference proteome</keyword>
<dbReference type="SUPFAM" id="SSF56801">
    <property type="entry name" value="Acetyl-CoA synthetase-like"/>
    <property type="match status" value="1"/>
</dbReference>
<evidence type="ECO:0000259" key="5">
    <source>
        <dbReference type="Pfam" id="PF05627"/>
    </source>
</evidence>
<proteinExistence type="inferred from homology"/>
<feature type="domain" description="AMP-dependent synthetase/ligase" evidence="4">
    <location>
        <begin position="68"/>
        <end position="459"/>
    </location>
</feature>
<dbReference type="Proteomes" id="UP000467841">
    <property type="component" value="Unassembled WGS sequence"/>
</dbReference>
<evidence type="ECO:0008006" key="9">
    <source>
        <dbReference type="Google" id="ProtNLM"/>
    </source>
</evidence>
<dbReference type="InterPro" id="IPR025110">
    <property type="entry name" value="AMP-bd_C"/>
</dbReference>
<dbReference type="PANTHER" id="PTHR43859">
    <property type="entry name" value="ACYL-ACTIVATING ENZYME"/>
    <property type="match status" value="1"/>
</dbReference>
<dbReference type="InterPro" id="IPR020845">
    <property type="entry name" value="AMP-binding_CS"/>
</dbReference>
<dbReference type="Pfam" id="PF13193">
    <property type="entry name" value="AMP-binding_C"/>
    <property type="match status" value="1"/>
</dbReference>